<name>A0A1J7CG53_9ACTN</name>
<feature type="binding site" evidence="6">
    <location>
        <position position="93"/>
    </location>
    <ligand>
        <name>Fe cation</name>
        <dbReference type="ChEBI" id="CHEBI:24875"/>
        <note>catalytic</note>
    </ligand>
</feature>
<evidence type="ECO:0000256" key="1">
    <source>
        <dbReference type="ARBA" id="ARBA00006622"/>
    </source>
</evidence>
<evidence type="ECO:0000256" key="3">
    <source>
        <dbReference type="ARBA" id="ARBA00022964"/>
    </source>
</evidence>
<dbReference type="GO" id="GO:0016702">
    <property type="term" value="F:oxidoreductase activity, acting on single donors with incorporation of molecular oxygen, incorporation of two atoms of oxygen"/>
    <property type="evidence" value="ECO:0007669"/>
    <property type="project" value="InterPro"/>
</dbReference>
<dbReference type="SUPFAM" id="SSF51182">
    <property type="entry name" value="RmlC-like cupins"/>
    <property type="match status" value="1"/>
</dbReference>
<dbReference type="Gene3D" id="2.60.120.10">
    <property type="entry name" value="Jelly Rolls"/>
    <property type="match status" value="1"/>
</dbReference>
<protein>
    <submittedName>
        <fullName evidence="8">Cysteine dioxygenase</fullName>
    </submittedName>
</protein>
<dbReference type="InterPro" id="IPR014710">
    <property type="entry name" value="RmlC-like_jellyroll"/>
</dbReference>
<evidence type="ECO:0000256" key="4">
    <source>
        <dbReference type="ARBA" id="ARBA00023002"/>
    </source>
</evidence>
<dbReference type="PANTHER" id="PTHR12918">
    <property type="entry name" value="CYSTEINE DIOXYGENASE"/>
    <property type="match status" value="1"/>
</dbReference>
<dbReference type="OrthoDB" id="4217976at2"/>
<sequence length="174" mass="18475">MGSPAFPDGLCDISIAGDPLALPHREVARPEHPATVGDFAALVRRLAAQPGRWAHLVRYDALSRGYARLATGPGYEVWLLCWLPGQGTGRHGHGRSSGVFTVVSGELTERRRGGAALRPGTLRVSAPGTPHEVVNASLEPAVSIHAYFPGLTEMPRMQDSDADEHRGAALSVAD</sequence>
<dbReference type="STRING" id="1428644.BIV57_05105"/>
<keyword evidence="2 6" id="KW-0479">Metal-binding</keyword>
<feature type="region of interest" description="Disordered" evidence="7">
    <location>
        <begin position="155"/>
        <end position="174"/>
    </location>
</feature>
<dbReference type="GO" id="GO:0008198">
    <property type="term" value="F:ferrous iron binding"/>
    <property type="evidence" value="ECO:0007669"/>
    <property type="project" value="TreeGrafter"/>
</dbReference>
<keyword evidence="9" id="KW-1185">Reference proteome</keyword>
<dbReference type="CDD" id="cd10548">
    <property type="entry name" value="cupin_CDO"/>
    <property type="match status" value="1"/>
</dbReference>
<feature type="binding site" evidence="6">
    <location>
        <position position="91"/>
    </location>
    <ligand>
        <name>Fe cation</name>
        <dbReference type="ChEBI" id="CHEBI:24875"/>
        <note>catalytic</note>
    </ligand>
</feature>
<feature type="compositionally biased region" description="Basic and acidic residues" evidence="7">
    <location>
        <begin position="156"/>
        <end position="167"/>
    </location>
</feature>
<dbReference type="EMBL" id="MLCF01000017">
    <property type="protein sequence ID" value="OIV38642.1"/>
    <property type="molecule type" value="Genomic_DNA"/>
</dbReference>
<gene>
    <name evidence="8" type="ORF">BIV57_05105</name>
</gene>
<comment type="similarity">
    <text evidence="1">Belongs to the cysteine dioxygenase family.</text>
</comment>
<dbReference type="AlphaFoldDB" id="A0A1J7CG53"/>
<keyword evidence="4" id="KW-0560">Oxidoreductase</keyword>
<keyword evidence="3 8" id="KW-0223">Dioxygenase</keyword>
<evidence type="ECO:0000256" key="2">
    <source>
        <dbReference type="ARBA" id="ARBA00022723"/>
    </source>
</evidence>
<organism evidence="8 9">
    <name type="scientific">Mangrovactinospora gilvigrisea</name>
    <dbReference type="NCBI Taxonomy" id="1428644"/>
    <lineage>
        <taxon>Bacteria</taxon>
        <taxon>Bacillati</taxon>
        <taxon>Actinomycetota</taxon>
        <taxon>Actinomycetes</taxon>
        <taxon>Kitasatosporales</taxon>
        <taxon>Streptomycetaceae</taxon>
        <taxon>Mangrovactinospora</taxon>
    </lineage>
</organism>
<evidence type="ECO:0000313" key="8">
    <source>
        <dbReference type="EMBL" id="OIV38642.1"/>
    </source>
</evidence>
<proteinExistence type="inferred from homology"/>
<accession>A0A1J7CG53</accession>
<dbReference type="InterPro" id="IPR010300">
    <property type="entry name" value="CDO_1"/>
</dbReference>
<dbReference type="PANTHER" id="PTHR12918:SF1">
    <property type="entry name" value="CYSTEINE DIOXYGENASE TYPE 1"/>
    <property type="match status" value="1"/>
</dbReference>
<feature type="binding site" evidence="6">
    <location>
        <position position="131"/>
    </location>
    <ligand>
        <name>Fe cation</name>
        <dbReference type="ChEBI" id="CHEBI:24875"/>
        <note>catalytic</note>
    </ligand>
</feature>
<keyword evidence="5 6" id="KW-0408">Iron</keyword>
<reference evidence="8 9" key="1">
    <citation type="submission" date="2016-10" db="EMBL/GenBank/DDBJ databases">
        <title>Genome sequence of Streptomyces gilvigriseus MUSC 26.</title>
        <authorList>
            <person name="Lee L.-H."/>
            <person name="Ser H.-L."/>
        </authorList>
    </citation>
    <scope>NUCLEOTIDE SEQUENCE [LARGE SCALE GENOMIC DNA]</scope>
    <source>
        <strain evidence="8 9">MUSC 26</strain>
    </source>
</reference>
<evidence type="ECO:0000256" key="6">
    <source>
        <dbReference type="PIRSR" id="PIRSR610300-51"/>
    </source>
</evidence>
<dbReference type="InterPro" id="IPR011051">
    <property type="entry name" value="RmlC_Cupin_sf"/>
</dbReference>
<evidence type="ECO:0000256" key="5">
    <source>
        <dbReference type="ARBA" id="ARBA00023004"/>
    </source>
</evidence>
<evidence type="ECO:0000256" key="7">
    <source>
        <dbReference type="SAM" id="MobiDB-lite"/>
    </source>
</evidence>
<dbReference type="Proteomes" id="UP000243342">
    <property type="component" value="Unassembled WGS sequence"/>
</dbReference>
<comment type="caution">
    <text evidence="8">The sequence shown here is derived from an EMBL/GenBank/DDBJ whole genome shotgun (WGS) entry which is preliminary data.</text>
</comment>
<dbReference type="Pfam" id="PF05995">
    <property type="entry name" value="CDO_I"/>
    <property type="match status" value="1"/>
</dbReference>
<evidence type="ECO:0000313" key="9">
    <source>
        <dbReference type="Proteomes" id="UP000243342"/>
    </source>
</evidence>